<accession>A0A5B7X7P0</accession>
<gene>
    <name evidence="3" type="ORF">FHG64_17855</name>
</gene>
<proteinExistence type="predicted"/>
<dbReference type="OrthoDB" id="929868at2"/>
<evidence type="ECO:0000313" key="3">
    <source>
        <dbReference type="EMBL" id="QCY71110.1"/>
    </source>
</evidence>
<sequence>MGSITTKRKITMKKSLMISFVAVLFTFSNNATAQESVYGEDGYRSLFNGKDLSGWKIPEGDGGHWNVIDGVIDYDARSEAEGDKSLWTTEEFGDFKLHVEWRFKGYGDHLFPLPTILPSGEYLRDENGKIIEPLGPNSDSGILIKGAGQVQMWCWSVGSGELWSVRTDESLPAEVRAAAVPSEKADQPVGEWNSYDITVKGDRITVILNGITVIDNALYPSMVKTGPIGLQHHGGINSKTGKLQGASSLVQFRNIWVKEL</sequence>
<dbReference type="InterPro" id="IPR010496">
    <property type="entry name" value="AL/BT2_dom"/>
</dbReference>
<dbReference type="Proteomes" id="UP000309016">
    <property type="component" value="Chromosome"/>
</dbReference>
<keyword evidence="4" id="KW-1185">Reference proteome</keyword>
<dbReference type="GO" id="GO:0016787">
    <property type="term" value="F:hydrolase activity"/>
    <property type="evidence" value="ECO:0007669"/>
    <property type="project" value="InterPro"/>
</dbReference>
<dbReference type="KEGG" id="afla:FHG64_17855"/>
<feature type="domain" description="3-keto-alpha-glucoside-1,2-lyase/3-keto-2-hydroxy-glucal hydratase" evidence="2">
    <location>
        <begin position="42"/>
        <end position="258"/>
    </location>
</feature>
<protein>
    <submittedName>
        <fullName evidence="3">DUF1080 domain-containing protein</fullName>
    </submittedName>
</protein>
<feature type="signal peptide" evidence="1">
    <location>
        <begin position="1"/>
        <end position="33"/>
    </location>
</feature>
<evidence type="ECO:0000313" key="4">
    <source>
        <dbReference type="Proteomes" id="UP000309016"/>
    </source>
</evidence>
<dbReference type="Gene3D" id="2.60.120.560">
    <property type="entry name" value="Exo-inulinase, domain 1"/>
    <property type="match status" value="1"/>
</dbReference>
<feature type="chain" id="PRO_5022888023" evidence="1">
    <location>
        <begin position="34"/>
        <end position="260"/>
    </location>
</feature>
<name>A0A5B7X7P0_9FLAO</name>
<dbReference type="EMBL" id="CP040812">
    <property type="protein sequence ID" value="QCY71110.1"/>
    <property type="molecule type" value="Genomic_DNA"/>
</dbReference>
<evidence type="ECO:0000256" key="1">
    <source>
        <dbReference type="SAM" id="SignalP"/>
    </source>
</evidence>
<dbReference type="AlphaFoldDB" id="A0A5B7X7P0"/>
<dbReference type="Pfam" id="PF06439">
    <property type="entry name" value="3keto-disac_hyd"/>
    <property type="match status" value="1"/>
</dbReference>
<reference evidence="3 4" key="1">
    <citation type="submission" date="2019-06" db="EMBL/GenBank/DDBJ databases">
        <title>Complete genome sequence of Antarcticibacterium flavum KCTC 52984T from an Antarctic marine sediment.</title>
        <authorList>
            <person name="Lee Y.M."/>
            <person name="Shin S.C."/>
        </authorList>
    </citation>
    <scope>NUCLEOTIDE SEQUENCE [LARGE SCALE GENOMIC DNA]</scope>
    <source>
        <strain evidence="3 4">KCTC 52984</strain>
    </source>
</reference>
<evidence type="ECO:0000259" key="2">
    <source>
        <dbReference type="Pfam" id="PF06439"/>
    </source>
</evidence>
<keyword evidence="1" id="KW-0732">Signal</keyword>
<organism evidence="3 4">
    <name type="scientific">Antarcticibacterium flavum</name>
    <dbReference type="NCBI Taxonomy" id="2058175"/>
    <lineage>
        <taxon>Bacteria</taxon>
        <taxon>Pseudomonadati</taxon>
        <taxon>Bacteroidota</taxon>
        <taxon>Flavobacteriia</taxon>
        <taxon>Flavobacteriales</taxon>
        <taxon>Flavobacteriaceae</taxon>
        <taxon>Antarcticibacterium</taxon>
    </lineage>
</organism>